<accession>A0A2S8FC95</accession>
<sequence length="125" mass="14431">MEKANLDKLSAGTSHHDPTQWVNQEILEPFNVDVFSQEFEPRKGALIMSTPRVSLICVQMEDLGRTETDSSLSQFVESSQLLTFSHENASANKPVAFEYREFVKGFRIPDDLCQKIYETRYVRHF</sequence>
<dbReference type="RefSeq" id="WP_105332979.1">
    <property type="nucleotide sequence ID" value="NZ_PUHY01000015.1"/>
</dbReference>
<dbReference type="AlphaFoldDB" id="A0A2S8FC95"/>
<proteinExistence type="predicted"/>
<dbReference type="Proteomes" id="UP000238322">
    <property type="component" value="Unassembled WGS sequence"/>
</dbReference>
<comment type="caution">
    <text evidence="1">The sequence shown here is derived from an EMBL/GenBank/DDBJ whole genome shotgun (WGS) entry which is preliminary data.</text>
</comment>
<dbReference type="OrthoDB" id="286125at2"/>
<dbReference type="Pfam" id="PF10364">
    <property type="entry name" value="NKWYS"/>
    <property type="match status" value="1"/>
</dbReference>
<evidence type="ECO:0000313" key="1">
    <source>
        <dbReference type="EMBL" id="PQO29785.1"/>
    </source>
</evidence>
<name>A0A2S8FC95_9BACT</name>
<gene>
    <name evidence="1" type="ORF">C5Y83_27470</name>
</gene>
<dbReference type="InterPro" id="IPR018831">
    <property type="entry name" value="Uncharacterised_NKWYS"/>
</dbReference>
<organism evidence="1 2">
    <name type="scientific">Blastopirellula marina</name>
    <dbReference type="NCBI Taxonomy" id="124"/>
    <lineage>
        <taxon>Bacteria</taxon>
        <taxon>Pseudomonadati</taxon>
        <taxon>Planctomycetota</taxon>
        <taxon>Planctomycetia</taxon>
        <taxon>Pirellulales</taxon>
        <taxon>Pirellulaceae</taxon>
        <taxon>Blastopirellula</taxon>
    </lineage>
</organism>
<evidence type="ECO:0000313" key="2">
    <source>
        <dbReference type="Proteomes" id="UP000238322"/>
    </source>
</evidence>
<dbReference type="EMBL" id="PUHY01000015">
    <property type="protein sequence ID" value="PQO29785.1"/>
    <property type="molecule type" value="Genomic_DNA"/>
</dbReference>
<protein>
    <submittedName>
        <fullName evidence="1">Uncharacterized protein</fullName>
    </submittedName>
</protein>
<reference evidence="1 2" key="1">
    <citation type="submission" date="2018-02" db="EMBL/GenBank/DDBJ databases">
        <title>Comparative genomes isolates from brazilian mangrove.</title>
        <authorList>
            <person name="Araujo J.E."/>
            <person name="Taketani R.G."/>
            <person name="Silva M.C.P."/>
            <person name="Loureco M.V."/>
            <person name="Andreote F.D."/>
        </authorList>
    </citation>
    <scope>NUCLEOTIDE SEQUENCE [LARGE SCALE GENOMIC DNA]</scope>
    <source>
        <strain evidence="1 2">Hex-1 MGV</strain>
    </source>
</reference>